<organism evidence="1 2">
    <name type="scientific">Paramuricea clavata</name>
    <name type="common">Red gorgonian</name>
    <name type="synonym">Violescent sea-whip</name>
    <dbReference type="NCBI Taxonomy" id="317549"/>
    <lineage>
        <taxon>Eukaryota</taxon>
        <taxon>Metazoa</taxon>
        <taxon>Cnidaria</taxon>
        <taxon>Anthozoa</taxon>
        <taxon>Octocorallia</taxon>
        <taxon>Malacalcyonacea</taxon>
        <taxon>Plexauridae</taxon>
        <taxon>Paramuricea</taxon>
    </lineage>
</organism>
<keyword evidence="2" id="KW-1185">Reference proteome</keyword>
<dbReference type="AlphaFoldDB" id="A0A6S7IE86"/>
<sequence>MAFVYLVFFALICSATAVMPNYSPAIQADGLSRDEIIEKYFHLGLSNAEILGFIVNFHGIRLSLRQLKRILRRRKCKRRNDQDNLEDVVCAIENELKGSGSVIGYRSMHQRLTNEYELVVTRKTVRLVLKILDPDGVESRSRHRLRRSQDYLIPVDIDEREIAEEMCCTQPSPRGCSDEFNALAEMIMEDEGLQMPTNANEGKSLYITLLRLIEETKNDE</sequence>
<evidence type="ECO:0000313" key="1">
    <source>
        <dbReference type="EMBL" id="CAB4014460.1"/>
    </source>
</evidence>
<dbReference type="PANTHER" id="PTHR46791:SF13">
    <property type="entry name" value="CLR5 DOMAIN-CONTAINING PROTEIN"/>
    <property type="match status" value="1"/>
</dbReference>
<dbReference type="EMBL" id="CACRXK020008312">
    <property type="protein sequence ID" value="CAB4014460.1"/>
    <property type="molecule type" value="Genomic_DNA"/>
</dbReference>
<reference evidence="1" key="1">
    <citation type="submission" date="2020-04" db="EMBL/GenBank/DDBJ databases">
        <authorList>
            <person name="Alioto T."/>
            <person name="Alioto T."/>
            <person name="Gomez Garrido J."/>
        </authorList>
    </citation>
    <scope>NUCLEOTIDE SEQUENCE</scope>
    <source>
        <strain evidence="1">A484AB</strain>
    </source>
</reference>
<dbReference type="Proteomes" id="UP001152795">
    <property type="component" value="Unassembled WGS sequence"/>
</dbReference>
<evidence type="ECO:0000313" key="2">
    <source>
        <dbReference type="Proteomes" id="UP001152795"/>
    </source>
</evidence>
<accession>A0A6S7IE86</accession>
<name>A0A6S7IE86_PARCT</name>
<dbReference type="OrthoDB" id="6147018at2759"/>
<dbReference type="PANTHER" id="PTHR46791">
    <property type="entry name" value="EXPRESSED PROTEIN"/>
    <property type="match status" value="1"/>
</dbReference>
<comment type="caution">
    <text evidence="1">The sequence shown here is derived from an EMBL/GenBank/DDBJ whole genome shotgun (WGS) entry which is preliminary data.</text>
</comment>
<gene>
    <name evidence="1" type="ORF">PACLA_8A046186</name>
</gene>
<proteinExistence type="predicted"/>
<protein>
    <submittedName>
        <fullName evidence="1">Uncharacterized protein</fullName>
    </submittedName>
</protein>